<dbReference type="PANTHER" id="PTHR30419">
    <property type="entry name" value="HTH-TYPE TRANSCRIPTIONAL REGULATOR YBHD"/>
    <property type="match status" value="1"/>
</dbReference>
<dbReference type="SUPFAM" id="SSF53850">
    <property type="entry name" value="Periplasmic binding protein-like II"/>
    <property type="match status" value="1"/>
</dbReference>
<dbReference type="InterPro" id="IPR000847">
    <property type="entry name" value="LysR_HTH_N"/>
</dbReference>
<dbReference type="InterPro" id="IPR036388">
    <property type="entry name" value="WH-like_DNA-bd_sf"/>
</dbReference>
<keyword evidence="4" id="KW-0804">Transcription</keyword>
<feature type="domain" description="HTH lysR-type" evidence="5">
    <location>
        <begin position="1"/>
        <end position="57"/>
    </location>
</feature>
<dbReference type="Proteomes" id="UP001597233">
    <property type="component" value="Unassembled WGS sequence"/>
</dbReference>
<accession>A0ABW4RJ34</accession>
<dbReference type="Pfam" id="PF00126">
    <property type="entry name" value="HTH_1"/>
    <property type="match status" value="1"/>
</dbReference>
<proteinExistence type="inferred from homology"/>
<keyword evidence="3" id="KW-0238">DNA-binding</keyword>
<keyword evidence="7" id="KW-1185">Reference proteome</keyword>
<reference evidence="7" key="1">
    <citation type="journal article" date="2019" name="Int. J. Syst. Evol. Microbiol.">
        <title>The Global Catalogue of Microorganisms (GCM) 10K type strain sequencing project: providing services to taxonomists for standard genome sequencing and annotation.</title>
        <authorList>
            <consortium name="The Broad Institute Genomics Platform"/>
            <consortium name="The Broad Institute Genome Sequencing Center for Infectious Disease"/>
            <person name="Wu L."/>
            <person name="Ma J."/>
        </authorList>
    </citation>
    <scope>NUCLEOTIDE SEQUENCE [LARGE SCALE GENOMIC DNA]</scope>
    <source>
        <strain evidence="7">CCUG 54950</strain>
    </source>
</reference>
<dbReference type="InterPro" id="IPR005119">
    <property type="entry name" value="LysR_subst-bd"/>
</dbReference>
<comment type="caution">
    <text evidence="6">The sequence shown here is derived from an EMBL/GenBank/DDBJ whole genome shotgun (WGS) entry which is preliminary data.</text>
</comment>
<dbReference type="CDD" id="cd05466">
    <property type="entry name" value="PBP2_LTTR_substrate"/>
    <property type="match status" value="1"/>
</dbReference>
<dbReference type="Gene3D" id="3.40.190.290">
    <property type="match status" value="1"/>
</dbReference>
<evidence type="ECO:0000256" key="3">
    <source>
        <dbReference type="ARBA" id="ARBA00023125"/>
    </source>
</evidence>
<protein>
    <submittedName>
        <fullName evidence="6">LysR family transcriptional regulator</fullName>
    </submittedName>
</protein>
<gene>
    <name evidence="6" type="ORF">ACFSC9_12365</name>
</gene>
<dbReference type="Gene3D" id="1.10.10.10">
    <property type="entry name" value="Winged helix-like DNA-binding domain superfamily/Winged helix DNA-binding domain"/>
    <property type="match status" value="1"/>
</dbReference>
<dbReference type="InterPro" id="IPR036390">
    <property type="entry name" value="WH_DNA-bd_sf"/>
</dbReference>
<organism evidence="6 7">
    <name type="scientific">Paenibacillus wenxiniae</name>
    <dbReference type="NCBI Taxonomy" id="1636843"/>
    <lineage>
        <taxon>Bacteria</taxon>
        <taxon>Bacillati</taxon>
        <taxon>Bacillota</taxon>
        <taxon>Bacilli</taxon>
        <taxon>Bacillales</taxon>
        <taxon>Paenibacillaceae</taxon>
        <taxon>Paenibacillus</taxon>
    </lineage>
</organism>
<dbReference type="PANTHER" id="PTHR30419:SF25">
    <property type="entry name" value="HTH-TYPE TRANSCRIPTIONAL REGULATOR YTLI"/>
    <property type="match status" value="1"/>
</dbReference>
<sequence length="294" mass="33232">MDLKELTTFRTVIQEGTFSRAADKLHYAQSTVTNQIQRLEKELGIQLFKRGWDAELTAAGKIYAAEVDHLIAHWQYVRDQAQQLQQEERGVLRIGMIESTCTTLLPVVMQRFSQHKPGIQCELTIGNTDALAQLLRDGRIELAICGEPPVIDLLHFEPLYEERIVFIVHEQHPLAQKDSLTPDDVQQYSLTVGGRSCLYHLQLEKELARFKLQPFTHTISQLSAVPLLATATGSIGVVLNSTPLNEQMVQLAFPLAEPLLRIGMLVSREQSYLPLSRRLLMDIVRKEAGERLGE</sequence>
<dbReference type="PROSITE" id="PS50931">
    <property type="entry name" value="HTH_LYSR"/>
    <property type="match status" value="1"/>
</dbReference>
<keyword evidence="2" id="KW-0805">Transcription regulation</keyword>
<evidence type="ECO:0000313" key="6">
    <source>
        <dbReference type="EMBL" id="MFD1886317.1"/>
    </source>
</evidence>
<dbReference type="EMBL" id="JBHUEH010000014">
    <property type="protein sequence ID" value="MFD1886317.1"/>
    <property type="molecule type" value="Genomic_DNA"/>
</dbReference>
<dbReference type="SUPFAM" id="SSF46785">
    <property type="entry name" value="Winged helix' DNA-binding domain"/>
    <property type="match status" value="1"/>
</dbReference>
<evidence type="ECO:0000259" key="5">
    <source>
        <dbReference type="PROSITE" id="PS50931"/>
    </source>
</evidence>
<dbReference type="PRINTS" id="PR00039">
    <property type="entry name" value="HTHLYSR"/>
</dbReference>
<name>A0ABW4RJ34_9BACL</name>
<evidence type="ECO:0000256" key="4">
    <source>
        <dbReference type="ARBA" id="ARBA00023163"/>
    </source>
</evidence>
<evidence type="ECO:0000313" key="7">
    <source>
        <dbReference type="Proteomes" id="UP001597233"/>
    </source>
</evidence>
<dbReference type="RefSeq" id="WP_347323344.1">
    <property type="nucleotide sequence ID" value="NZ_JBCGUH010000001.1"/>
</dbReference>
<dbReference type="InterPro" id="IPR050950">
    <property type="entry name" value="HTH-type_LysR_regulators"/>
</dbReference>
<dbReference type="Pfam" id="PF03466">
    <property type="entry name" value="LysR_substrate"/>
    <property type="match status" value="1"/>
</dbReference>
<evidence type="ECO:0000256" key="1">
    <source>
        <dbReference type="ARBA" id="ARBA00009437"/>
    </source>
</evidence>
<evidence type="ECO:0000256" key="2">
    <source>
        <dbReference type="ARBA" id="ARBA00023015"/>
    </source>
</evidence>
<comment type="similarity">
    <text evidence="1">Belongs to the LysR transcriptional regulatory family.</text>
</comment>